<evidence type="ECO:0000313" key="2">
    <source>
        <dbReference type="EMBL" id="RHZ80386.1"/>
    </source>
</evidence>
<name>A0A397J306_9GLOM</name>
<dbReference type="EMBL" id="PQFF01000127">
    <property type="protein sequence ID" value="RHZ80386.1"/>
    <property type="molecule type" value="Genomic_DNA"/>
</dbReference>
<comment type="caution">
    <text evidence="2">The sequence shown here is derived from an EMBL/GenBank/DDBJ whole genome shotgun (WGS) entry which is preliminary data.</text>
</comment>
<gene>
    <name evidence="2" type="ORF">Glove_136g36</name>
</gene>
<evidence type="ECO:0000256" key="1">
    <source>
        <dbReference type="SAM" id="MobiDB-lite"/>
    </source>
</evidence>
<dbReference type="Proteomes" id="UP000266861">
    <property type="component" value="Unassembled WGS sequence"/>
</dbReference>
<feature type="compositionally biased region" description="Polar residues" evidence="1">
    <location>
        <begin position="127"/>
        <end position="137"/>
    </location>
</feature>
<dbReference type="AlphaFoldDB" id="A0A397J306"/>
<keyword evidence="3" id="KW-1185">Reference proteome</keyword>
<proteinExistence type="predicted"/>
<sequence>MILRKAVDSITQRIETALDIKGVSTNVTFWCDCTCQSPPTIMGQRNPNCKRNTKTNEQNESFLFPTNYEWSILCGDLRKTLSRNSKNAWTSLAVSTRQWTSSVRAETNPKRKKIQIRFKEAIPRYNLDQSANPQQSQERNRSKKNQHSCLDIIIKDQLIKNYLFHSHDS</sequence>
<organism evidence="2 3">
    <name type="scientific">Diversispora epigaea</name>
    <dbReference type="NCBI Taxonomy" id="1348612"/>
    <lineage>
        <taxon>Eukaryota</taxon>
        <taxon>Fungi</taxon>
        <taxon>Fungi incertae sedis</taxon>
        <taxon>Mucoromycota</taxon>
        <taxon>Glomeromycotina</taxon>
        <taxon>Glomeromycetes</taxon>
        <taxon>Diversisporales</taxon>
        <taxon>Diversisporaceae</taxon>
        <taxon>Diversispora</taxon>
    </lineage>
</organism>
<evidence type="ECO:0000313" key="3">
    <source>
        <dbReference type="Proteomes" id="UP000266861"/>
    </source>
</evidence>
<accession>A0A397J306</accession>
<feature type="region of interest" description="Disordered" evidence="1">
    <location>
        <begin position="125"/>
        <end position="146"/>
    </location>
</feature>
<protein>
    <submittedName>
        <fullName evidence="2">Uncharacterized protein</fullName>
    </submittedName>
</protein>
<reference evidence="2 3" key="1">
    <citation type="submission" date="2018-08" db="EMBL/GenBank/DDBJ databases">
        <title>Genome and evolution of the arbuscular mycorrhizal fungus Diversispora epigaea (formerly Glomus versiforme) and its bacterial endosymbionts.</title>
        <authorList>
            <person name="Sun X."/>
            <person name="Fei Z."/>
            <person name="Harrison M."/>
        </authorList>
    </citation>
    <scope>NUCLEOTIDE SEQUENCE [LARGE SCALE GENOMIC DNA]</scope>
    <source>
        <strain evidence="2 3">IT104</strain>
    </source>
</reference>